<dbReference type="OrthoDB" id="3763539at2759"/>
<proteinExistence type="predicted"/>
<keyword evidence="3" id="KW-1185">Reference proteome</keyword>
<evidence type="ECO:0000256" key="1">
    <source>
        <dbReference type="SAM" id="SignalP"/>
    </source>
</evidence>
<dbReference type="AlphaFoldDB" id="A0A9P4N0N1"/>
<evidence type="ECO:0000313" key="3">
    <source>
        <dbReference type="Proteomes" id="UP000800093"/>
    </source>
</evidence>
<evidence type="ECO:0008006" key="4">
    <source>
        <dbReference type="Google" id="ProtNLM"/>
    </source>
</evidence>
<keyword evidence="1" id="KW-0732">Signal</keyword>
<dbReference type="Proteomes" id="UP000800093">
    <property type="component" value="Unassembled WGS sequence"/>
</dbReference>
<accession>A0A9P4N0N1</accession>
<gene>
    <name evidence="2" type="ORF">CC78DRAFT_583634</name>
</gene>
<feature type="signal peptide" evidence="1">
    <location>
        <begin position="1"/>
        <end position="17"/>
    </location>
</feature>
<feature type="chain" id="PRO_5040336063" description="AA1-like domain-containing protein" evidence="1">
    <location>
        <begin position="18"/>
        <end position="168"/>
    </location>
</feature>
<comment type="caution">
    <text evidence="2">The sequence shown here is derived from an EMBL/GenBank/DDBJ whole genome shotgun (WGS) entry which is preliminary data.</text>
</comment>
<reference evidence="3" key="1">
    <citation type="journal article" date="2020" name="Stud. Mycol.">
        <title>101 Dothideomycetes genomes: A test case for predicting lifestyles and emergence of pathogens.</title>
        <authorList>
            <person name="Haridas S."/>
            <person name="Albert R."/>
            <person name="Binder M."/>
            <person name="Bloem J."/>
            <person name="LaButti K."/>
            <person name="Salamov A."/>
            <person name="Andreopoulos B."/>
            <person name="Baker S."/>
            <person name="Barry K."/>
            <person name="Bills G."/>
            <person name="Bluhm B."/>
            <person name="Cannon C."/>
            <person name="Castanera R."/>
            <person name="Culley D."/>
            <person name="Daum C."/>
            <person name="Ezra D."/>
            <person name="Gonzalez J."/>
            <person name="Henrissat B."/>
            <person name="Kuo A."/>
            <person name="Liang C."/>
            <person name="Lipzen A."/>
            <person name="Lutzoni F."/>
            <person name="Magnuson J."/>
            <person name="Mondo S."/>
            <person name="Nolan M."/>
            <person name="Ohm R."/>
            <person name="Pangilinan J."/>
            <person name="Park H.-J."/>
            <person name="Ramirez L."/>
            <person name="Alfaro M."/>
            <person name="Sun H."/>
            <person name="Tritt A."/>
            <person name="Yoshinaga Y."/>
            <person name="Zwiers L.-H."/>
            <person name="Turgeon B."/>
            <person name="Goodwin S."/>
            <person name="Spatafora J."/>
            <person name="Crous P."/>
            <person name="Grigoriev I."/>
        </authorList>
    </citation>
    <scope>NUCLEOTIDE SEQUENCE [LARGE SCALE GENOMIC DNA]</scope>
    <source>
        <strain evidence="3">CBS 304.66</strain>
    </source>
</reference>
<name>A0A9P4N0N1_9PLEO</name>
<evidence type="ECO:0000313" key="2">
    <source>
        <dbReference type="EMBL" id="KAF2261537.1"/>
    </source>
</evidence>
<protein>
    <recommendedName>
        <fullName evidence="4">AA1-like domain-containing protein</fullName>
    </recommendedName>
</protein>
<organism evidence="2 3">
    <name type="scientific">Lojkania enalia</name>
    <dbReference type="NCBI Taxonomy" id="147567"/>
    <lineage>
        <taxon>Eukaryota</taxon>
        <taxon>Fungi</taxon>
        <taxon>Dikarya</taxon>
        <taxon>Ascomycota</taxon>
        <taxon>Pezizomycotina</taxon>
        <taxon>Dothideomycetes</taxon>
        <taxon>Pleosporomycetidae</taxon>
        <taxon>Pleosporales</taxon>
        <taxon>Pleosporales incertae sedis</taxon>
        <taxon>Lojkania</taxon>
    </lineage>
</organism>
<sequence length="168" mass="18438">MHFITLASFLLPTLTLGAPVESRQTDPCIPTSYTITNYEYTQNADTTSSRISFNFQSHFSNTSIITDPSSSGALCEAKSPDGGSIPLENLCSTGRNNLFFDIRGSEADGDLQIIHTWTCNGKTWMSSTHHEIWPLDCTTDTSGTKCTSIINDFQAENVRQICNTPTCP</sequence>
<dbReference type="EMBL" id="ML986656">
    <property type="protein sequence ID" value="KAF2261537.1"/>
    <property type="molecule type" value="Genomic_DNA"/>
</dbReference>